<organism evidence="1">
    <name type="scientific">freshwater metagenome</name>
    <dbReference type="NCBI Taxonomy" id="449393"/>
    <lineage>
        <taxon>unclassified sequences</taxon>
        <taxon>metagenomes</taxon>
        <taxon>ecological metagenomes</taxon>
    </lineage>
</organism>
<protein>
    <submittedName>
        <fullName evidence="1">Unannotated protein</fullName>
    </submittedName>
</protein>
<accession>A0A6J6BHE5</accession>
<sequence length="94" mass="10941">MFVKTAILAVNSRVLEVLRHLVDWDLNAVLPIYIGNFHIALFGVRTLLDINFIVLSLTANFNKVWKRVEHRQRVLDCDSAHSKNRCDHDRNKDT</sequence>
<dbReference type="EMBL" id="CAEZSG010000075">
    <property type="protein sequence ID" value="CAB4537819.1"/>
    <property type="molecule type" value="Genomic_DNA"/>
</dbReference>
<reference evidence="1" key="1">
    <citation type="submission" date="2020-05" db="EMBL/GenBank/DDBJ databases">
        <authorList>
            <person name="Chiriac C."/>
            <person name="Salcher M."/>
            <person name="Ghai R."/>
            <person name="Kavagutti S V."/>
        </authorList>
    </citation>
    <scope>NUCLEOTIDE SEQUENCE</scope>
</reference>
<gene>
    <name evidence="1" type="ORF">UFOPK1413_00576</name>
</gene>
<proteinExistence type="predicted"/>
<name>A0A6J6BHE5_9ZZZZ</name>
<evidence type="ECO:0000313" key="1">
    <source>
        <dbReference type="EMBL" id="CAB4537819.1"/>
    </source>
</evidence>
<dbReference type="AlphaFoldDB" id="A0A6J6BHE5"/>